<dbReference type="Gene3D" id="3.30.1490.20">
    <property type="entry name" value="ATP-grasp fold, A domain"/>
    <property type="match status" value="1"/>
</dbReference>
<dbReference type="PANTHER" id="PTHR43615:SF1">
    <property type="entry name" value="PPDK_N DOMAIN-CONTAINING PROTEIN"/>
    <property type="match status" value="1"/>
</dbReference>
<organism evidence="2 3">
    <name type="scientific">Sulfobacillus benefaciens</name>
    <dbReference type="NCBI Taxonomy" id="453960"/>
    <lineage>
        <taxon>Bacteria</taxon>
        <taxon>Bacillati</taxon>
        <taxon>Bacillota</taxon>
        <taxon>Clostridia</taxon>
        <taxon>Eubacteriales</taxon>
        <taxon>Clostridiales Family XVII. Incertae Sedis</taxon>
        <taxon>Sulfobacillus</taxon>
    </lineage>
</organism>
<comment type="caution">
    <text evidence="2">The sequence shown here is derived from an EMBL/GenBank/DDBJ whole genome shotgun (WGS) entry which is preliminary data.</text>
</comment>
<dbReference type="Pfam" id="PF01326">
    <property type="entry name" value="PPDK_N"/>
    <property type="match status" value="1"/>
</dbReference>
<accession>A0A2T2XCR1</accession>
<protein>
    <recommendedName>
        <fullName evidence="1">Pyruvate phosphate dikinase AMP/ATP-binding domain-containing protein</fullName>
    </recommendedName>
</protein>
<dbReference type="Proteomes" id="UP000242972">
    <property type="component" value="Unassembled WGS sequence"/>
</dbReference>
<dbReference type="InterPro" id="IPR051549">
    <property type="entry name" value="PEP_Utilizing_Enz"/>
</dbReference>
<name>A0A2T2XCR1_9FIRM</name>
<dbReference type="PANTHER" id="PTHR43615">
    <property type="entry name" value="PHOSPHOENOLPYRUVATE SYNTHASE-RELATED"/>
    <property type="match status" value="1"/>
</dbReference>
<dbReference type="Gene3D" id="3.30.470.20">
    <property type="entry name" value="ATP-grasp fold, B domain"/>
    <property type="match status" value="1"/>
</dbReference>
<evidence type="ECO:0000313" key="3">
    <source>
        <dbReference type="Proteomes" id="UP000242972"/>
    </source>
</evidence>
<evidence type="ECO:0000313" key="2">
    <source>
        <dbReference type="EMBL" id="PSR32248.1"/>
    </source>
</evidence>
<dbReference type="InterPro" id="IPR013815">
    <property type="entry name" value="ATP_grasp_subdomain_1"/>
</dbReference>
<gene>
    <name evidence="2" type="ORF">C7B46_15180</name>
</gene>
<proteinExistence type="predicted"/>
<dbReference type="EMBL" id="PXYW01000047">
    <property type="protein sequence ID" value="PSR32248.1"/>
    <property type="molecule type" value="Genomic_DNA"/>
</dbReference>
<reference evidence="2 3" key="1">
    <citation type="journal article" date="2014" name="BMC Genomics">
        <title>Comparison of environmental and isolate Sulfobacillus genomes reveals diverse carbon, sulfur, nitrogen, and hydrogen metabolisms.</title>
        <authorList>
            <person name="Justice N.B."/>
            <person name="Norman A."/>
            <person name="Brown C.T."/>
            <person name="Singh A."/>
            <person name="Thomas B.C."/>
            <person name="Banfield J.F."/>
        </authorList>
    </citation>
    <scope>NUCLEOTIDE SEQUENCE [LARGE SCALE GENOMIC DNA]</scope>
    <source>
        <strain evidence="2">AMDSBA4</strain>
    </source>
</reference>
<dbReference type="InterPro" id="IPR002192">
    <property type="entry name" value="PPDK_AMP/ATP-bd"/>
</dbReference>
<evidence type="ECO:0000259" key="1">
    <source>
        <dbReference type="Pfam" id="PF01326"/>
    </source>
</evidence>
<dbReference type="GO" id="GO:0016301">
    <property type="term" value="F:kinase activity"/>
    <property type="evidence" value="ECO:0007669"/>
    <property type="project" value="InterPro"/>
</dbReference>
<dbReference type="SUPFAM" id="SSF56059">
    <property type="entry name" value="Glutathione synthetase ATP-binding domain-like"/>
    <property type="match status" value="1"/>
</dbReference>
<dbReference type="GO" id="GO:0005524">
    <property type="term" value="F:ATP binding"/>
    <property type="evidence" value="ECO:0007669"/>
    <property type="project" value="InterPro"/>
</dbReference>
<sequence length="298" mass="32557">MYTVSLHNGSQYPNLVGAKALSLAALNRLHIAVPQGFVITTLGHKHYLDHNNVDILEEDASTKIREGIFPIDLRNRIIASYDALGPTASVAVRSSGTLEDLDDASFAGQYETILDVSSDRLLEAVAACWESMCSSHLTVYMRHRGYSPDQCLMAVIVQKMVNADIAGVCFTAHPITGKDEIVVNANWGLGESVVSGSVIPDTFIIAKDTGTLVLQEMGDKEQMVKPKAEGGVEHLDTPISMRHRFCLNQVQIQQLVDASKNIEQQFGSPVDVEFAFENSTLYILQARPITGKRGSIVQ</sequence>
<feature type="domain" description="Pyruvate phosphate dikinase AMP/ATP-binding" evidence="1">
    <location>
        <begin position="14"/>
        <end position="292"/>
    </location>
</feature>
<dbReference type="AlphaFoldDB" id="A0A2T2XCR1"/>